<comment type="caution">
    <text evidence="2">The sequence shown here is derived from an EMBL/GenBank/DDBJ whole genome shotgun (WGS) entry which is preliminary data.</text>
</comment>
<evidence type="ECO:0000313" key="3">
    <source>
        <dbReference type="Proteomes" id="UP000593576"/>
    </source>
</evidence>
<name>A0A7J9LUK2_GOSSC</name>
<evidence type="ECO:0000313" key="2">
    <source>
        <dbReference type="EMBL" id="MBA0862453.1"/>
    </source>
</evidence>
<sequence>NRPSANEEIVREFYANLTSNKLTEVSVRGIKVSIISNAINEFFELPNFKEDEYSSLMRNIESENLQEILEELTVLGSKWTVLK</sequence>
<dbReference type="EMBL" id="JABFAF010000008">
    <property type="protein sequence ID" value="MBA0862453.1"/>
    <property type="molecule type" value="Genomic_DNA"/>
</dbReference>
<keyword evidence="3" id="KW-1185">Reference proteome</keyword>
<organism evidence="2 3">
    <name type="scientific">Gossypium schwendimanii</name>
    <name type="common">Cotton</name>
    <dbReference type="NCBI Taxonomy" id="34291"/>
    <lineage>
        <taxon>Eukaryota</taxon>
        <taxon>Viridiplantae</taxon>
        <taxon>Streptophyta</taxon>
        <taxon>Embryophyta</taxon>
        <taxon>Tracheophyta</taxon>
        <taxon>Spermatophyta</taxon>
        <taxon>Magnoliopsida</taxon>
        <taxon>eudicotyledons</taxon>
        <taxon>Gunneridae</taxon>
        <taxon>Pentapetalae</taxon>
        <taxon>rosids</taxon>
        <taxon>malvids</taxon>
        <taxon>Malvales</taxon>
        <taxon>Malvaceae</taxon>
        <taxon>Malvoideae</taxon>
        <taxon>Gossypium</taxon>
    </lineage>
</organism>
<evidence type="ECO:0000259" key="1">
    <source>
        <dbReference type="Pfam" id="PF20167"/>
    </source>
</evidence>
<dbReference type="OrthoDB" id="990541at2759"/>
<protein>
    <recommendedName>
        <fullName evidence="1">Putative plant transposon protein domain-containing protein</fullName>
    </recommendedName>
</protein>
<dbReference type="AlphaFoldDB" id="A0A7J9LUK2"/>
<dbReference type="Pfam" id="PF20167">
    <property type="entry name" value="Transposase_32"/>
    <property type="match status" value="1"/>
</dbReference>
<gene>
    <name evidence="2" type="ORF">Goshw_008787</name>
</gene>
<feature type="domain" description="Putative plant transposon protein" evidence="1">
    <location>
        <begin position="2"/>
        <end position="80"/>
    </location>
</feature>
<accession>A0A7J9LUK2</accession>
<reference evidence="2 3" key="1">
    <citation type="journal article" date="2019" name="Genome Biol. Evol.">
        <title>Insights into the evolution of the New World diploid cottons (Gossypium, subgenus Houzingenia) based on genome sequencing.</title>
        <authorList>
            <person name="Grover C.E."/>
            <person name="Arick M.A. 2nd"/>
            <person name="Thrash A."/>
            <person name="Conover J.L."/>
            <person name="Sanders W.S."/>
            <person name="Peterson D.G."/>
            <person name="Frelichowski J.E."/>
            <person name="Scheffler J.A."/>
            <person name="Scheffler B.E."/>
            <person name="Wendel J.F."/>
        </authorList>
    </citation>
    <scope>NUCLEOTIDE SEQUENCE [LARGE SCALE GENOMIC DNA]</scope>
    <source>
        <strain evidence="2">1</strain>
        <tissue evidence="2">Leaf</tissue>
    </source>
</reference>
<proteinExistence type="predicted"/>
<feature type="non-terminal residue" evidence="2">
    <location>
        <position position="1"/>
    </location>
</feature>
<dbReference type="Proteomes" id="UP000593576">
    <property type="component" value="Unassembled WGS sequence"/>
</dbReference>
<dbReference type="InterPro" id="IPR046796">
    <property type="entry name" value="Transposase_32_dom"/>
</dbReference>